<evidence type="ECO:0000259" key="1">
    <source>
        <dbReference type="Pfam" id="PF02625"/>
    </source>
</evidence>
<dbReference type="InterPro" id="IPR052698">
    <property type="entry name" value="MoCofactor_Util/Proc"/>
</dbReference>
<comment type="caution">
    <text evidence="3">The sequence shown here is derived from an EMBL/GenBank/DDBJ whole genome shotgun (WGS) entry which is preliminary data.</text>
</comment>
<dbReference type="PANTHER" id="PTHR30388">
    <property type="entry name" value="ALDEHYDE OXIDOREDUCTASE MOLYBDENUM COFACTOR ASSEMBLY PROTEIN"/>
    <property type="match status" value="1"/>
</dbReference>
<protein>
    <submittedName>
        <fullName evidence="3">XdhC family protein</fullName>
    </submittedName>
</protein>
<accession>A0A6L9W5P8</accession>
<evidence type="ECO:0000313" key="3">
    <source>
        <dbReference type="EMBL" id="NEK87348.1"/>
    </source>
</evidence>
<evidence type="ECO:0000313" key="4">
    <source>
        <dbReference type="Proteomes" id="UP000479241"/>
    </source>
</evidence>
<feature type="domain" description="XdhC Rossmann" evidence="2">
    <location>
        <begin position="202"/>
        <end position="348"/>
    </location>
</feature>
<dbReference type="PANTHER" id="PTHR30388:SF4">
    <property type="entry name" value="MOLYBDENUM COFACTOR INSERTION CHAPERONE PAOD"/>
    <property type="match status" value="1"/>
</dbReference>
<sequence length="373" mass="39856">MREVLEELIGWWQAGETVGMGTVVATWRSAPRPAGASMLVGPDGTAVGSVSGGCVEGAVYEEAKDVVDTGLPTLERYGVSDDDAFAVGLTCGGILDVFVESVSRESFPELGQVGDSVRRHEPVAVVTCVAGPDERVGRRLVVWPDRASGSLGLQRLDDAVSADARGMLAAGRTGMLHVGHDGERRGDDLSLFVNAFAPAPRMVVFGAIDFAAAVARVGAFLGYRVTVCDARPIFATPKRFPEAHEVVVEWPHRYLRAEVHAGRIDERTVLCVLTHDPKFDVPLLEVALRIPVAYVGAMGSRRTHQERVERLSEAGLSEEERARLSSPIGLDLGARTPEETAVSIAAEIIAGRWGGSGERLTSTDGPIHCTAER</sequence>
<reference evidence="3 4" key="1">
    <citation type="submission" date="2019-12" db="EMBL/GenBank/DDBJ databases">
        <title>the WGS of Blastococcus saxobsidens 67B17.</title>
        <authorList>
            <person name="Jiang Z."/>
        </authorList>
    </citation>
    <scope>NUCLEOTIDE SEQUENCE [LARGE SCALE GENOMIC DNA]</scope>
    <source>
        <strain evidence="3 4">67B17</strain>
    </source>
</reference>
<name>A0A6L9W5P8_9ACTN</name>
<organism evidence="3 4">
    <name type="scientific">Blastococcus saxobsidens</name>
    <dbReference type="NCBI Taxonomy" id="138336"/>
    <lineage>
        <taxon>Bacteria</taxon>
        <taxon>Bacillati</taxon>
        <taxon>Actinomycetota</taxon>
        <taxon>Actinomycetes</taxon>
        <taxon>Geodermatophilales</taxon>
        <taxon>Geodermatophilaceae</taxon>
        <taxon>Blastococcus</taxon>
    </lineage>
</organism>
<dbReference type="EMBL" id="JAAGWG010000030">
    <property type="protein sequence ID" value="NEK87348.1"/>
    <property type="molecule type" value="Genomic_DNA"/>
</dbReference>
<dbReference type="Proteomes" id="UP000479241">
    <property type="component" value="Unassembled WGS sequence"/>
</dbReference>
<dbReference type="AlphaFoldDB" id="A0A6L9W5P8"/>
<dbReference type="InterPro" id="IPR027051">
    <property type="entry name" value="XdhC_Rossmann_dom"/>
</dbReference>
<evidence type="ECO:0000259" key="2">
    <source>
        <dbReference type="Pfam" id="PF13478"/>
    </source>
</evidence>
<dbReference type="Gene3D" id="3.40.50.720">
    <property type="entry name" value="NAD(P)-binding Rossmann-like Domain"/>
    <property type="match status" value="1"/>
</dbReference>
<dbReference type="Pfam" id="PF02625">
    <property type="entry name" value="XdhC_CoxI"/>
    <property type="match status" value="2"/>
</dbReference>
<gene>
    <name evidence="3" type="ORF">GCU60_16525</name>
</gene>
<dbReference type="Pfam" id="PF13478">
    <property type="entry name" value="XdhC_C"/>
    <property type="match status" value="1"/>
</dbReference>
<feature type="domain" description="XdhC- CoxI" evidence="1">
    <location>
        <begin position="117"/>
        <end position="179"/>
    </location>
</feature>
<proteinExistence type="predicted"/>
<feature type="domain" description="XdhC- CoxI" evidence="1">
    <location>
        <begin position="11"/>
        <end position="78"/>
    </location>
</feature>
<dbReference type="InterPro" id="IPR003777">
    <property type="entry name" value="XdhC_CoxI"/>
</dbReference>
<dbReference type="RefSeq" id="WP_163207217.1">
    <property type="nucleotide sequence ID" value="NZ_JAAGWG010000030.1"/>
</dbReference>